<dbReference type="Proteomes" id="UP000472267">
    <property type="component" value="Chromosome 5"/>
</dbReference>
<dbReference type="OMA" id="HIDPWPS"/>
<dbReference type="InterPro" id="IPR032675">
    <property type="entry name" value="LRR_dom_sf"/>
</dbReference>
<dbReference type="Gene3D" id="3.80.10.10">
    <property type="entry name" value="Ribonuclease Inhibitor"/>
    <property type="match status" value="1"/>
</dbReference>
<evidence type="ECO:0000259" key="1">
    <source>
        <dbReference type="PROSITE" id="PS50181"/>
    </source>
</evidence>
<proteinExistence type="predicted"/>
<keyword evidence="3" id="KW-1185">Reference proteome</keyword>
<dbReference type="SUPFAM" id="SSF52047">
    <property type="entry name" value="RNI-like"/>
    <property type="match status" value="1"/>
</dbReference>
<feature type="domain" description="F-box" evidence="1">
    <location>
        <begin position="28"/>
        <end position="74"/>
    </location>
</feature>
<dbReference type="Ensembl" id="ENSSFAT00005028490.1">
    <property type="protein sequence ID" value="ENSSFAP00005027445.1"/>
    <property type="gene ID" value="ENSSFAG00005014011.1"/>
</dbReference>
<accession>A0A672HER7</accession>
<name>A0A672HER7_SALFA</name>
<dbReference type="Gene3D" id="1.20.1280.50">
    <property type="match status" value="1"/>
</dbReference>
<reference evidence="2" key="1">
    <citation type="submission" date="2019-06" db="EMBL/GenBank/DDBJ databases">
        <authorList>
            <consortium name="Wellcome Sanger Institute Data Sharing"/>
        </authorList>
    </citation>
    <scope>NUCLEOTIDE SEQUENCE [LARGE SCALE GENOMIC DNA]</scope>
</reference>
<dbReference type="PROSITE" id="PS50181">
    <property type="entry name" value="FBOX"/>
    <property type="match status" value="1"/>
</dbReference>
<evidence type="ECO:0000313" key="2">
    <source>
        <dbReference type="Ensembl" id="ENSSFAP00005027445.1"/>
    </source>
</evidence>
<dbReference type="InParanoid" id="A0A672HER7"/>
<organism evidence="2 3">
    <name type="scientific">Salarias fasciatus</name>
    <name type="common">Jewelled blenny</name>
    <name type="synonym">Blennius fasciatus</name>
    <dbReference type="NCBI Taxonomy" id="181472"/>
    <lineage>
        <taxon>Eukaryota</taxon>
        <taxon>Metazoa</taxon>
        <taxon>Chordata</taxon>
        <taxon>Craniata</taxon>
        <taxon>Vertebrata</taxon>
        <taxon>Euteleostomi</taxon>
        <taxon>Actinopterygii</taxon>
        <taxon>Neopterygii</taxon>
        <taxon>Teleostei</taxon>
        <taxon>Neoteleostei</taxon>
        <taxon>Acanthomorphata</taxon>
        <taxon>Ovalentaria</taxon>
        <taxon>Blenniimorphae</taxon>
        <taxon>Blenniiformes</taxon>
        <taxon>Blennioidei</taxon>
        <taxon>Blenniidae</taxon>
        <taxon>Salariinae</taxon>
        <taxon>Salarias</taxon>
    </lineage>
</organism>
<reference evidence="2" key="3">
    <citation type="submission" date="2025-09" db="UniProtKB">
        <authorList>
            <consortium name="Ensembl"/>
        </authorList>
    </citation>
    <scope>IDENTIFICATION</scope>
</reference>
<dbReference type="InterPro" id="IPR036047">
    <property type="entry name" value="F-box-like_dom_sf"/>
</dbReference>
<sequence>MFFQCVSSSHTLKTPGVGVIEPLSWLMAQPPPQLPAEVWILIFGHLSVSDKFRIRESCKFFKRLVDHASLWRGWTVILRFKGGSYNSDFWSSLRRRKVLSAVVKSAKAKDWKRLSLCLPDLSTVVLDLNSQTSLSQLRGFPHLKRLVVRNRDCSDLVSDFFPPCLGQQLTHLSICGVTFPITSTERVISALSQFTHLTSLTCHHMRVHGETFCVIESMITHLPKLKRLSVSVTPAVCDFSRAPVSSPRRCEWTRRQTATADLSSLELIDCWDFSFPPDVMMLMPGLSSLAVFYKRTCHEASEQWSFHGCHLQTWLRHFSQLSSLVVVRGPPVKMYAASIPATVTSLTLCVAGLRPEDLAAIALQVPGLLHLHVDPWPSHLGARTADIPQLFPKLKSLALRHRYVPEEDFLSLQKLQDLKHLKILDCHPGVSELINKLRAVTRFKLSITVSSQTADVLSLKDKSKQCQK</sequence>
<dbReference type="AlphaFoldDB" id="A0A672HER7"/>
<dbReference type="InterPro" id="IPR001810">
    <property type="entry name" value="F-box_dom"/>
</dbReference>
<reference evidence="2" key="2">
    <citation type="submission" date="2025-08" db="UniProtKB">
        <authorList>
            <consortium name="Ensembl"/>
        </authorList>
    </citation>
    <scope>IDENTIFICATION</scope>
</reference>
<dbReference type="SUPFAM" id="SSF81383">
    <property type="entry name" value="F-box domain"/>
    <property type="match status" value="1"/>
</dbReference>
<evidence type="ECO:0000313" key="3">
    <source>
        <dbReference type="Proteomes" id="UP000472267"/>
    </source>
</evidence>
<protein>
    <recommendedName>
        <fullName evidence="1">F-box domain-containing protein</fullName>
    </recommendedName>
</protein>
<dbReference type="Pfam" id="PF12937">
    <property type="entry name" value="F-box-like"/>
    <property type="match status" value="1"/>
</dbReference>